<sequence length="197" mass="21464">MCDDTVESEQQSRLGRPSRDSALSCNGNASQQSPAAQKRHCNLRGQCGGLDDFPWNVCLLPLPLIRREESSRTAGPGIVDRYAHPADCPVNLNLLSPPSKTWVCKHLASVKGLWMKQKRVFAGRWNGSAENGREICVSAASALPDPSQNPPPPQYSSASAVASMQVFCCWYPSGVVVMTFRLTTIDDKDLSQPVHPS</sequence>
<evidence type="ECO:0000313" key="2">
    <source>
        <dbReference type="Proteomes" id="UP000249661"/>
    </source>
</evidence>
<dbReference type="EMBL" id="KZ824961">
    <property type="protein sequence ID" value="RAH69310.1"/>
    <property type="molecule type" value="Genomic_DNA"/>
</dbReference>
<protein>
    <submittedName>
        <fullName evidence="1">Uncharacterized protein</fullName>
    </submittedName>
</protein>
<dbReference type="Proteomes" id="UP000249661">
    <property type="component" value="Unassembled WGS sequence"/>
</dbReference>
<evidence type="ECO:0000313" key="1">
    <source>
        <dbReference type="EMBL" id="RAH69310.1"/>
    </source>
</evidence>
<organism evidence="1 2">
    <name type="scientific">Aspergillus aculeatinus CBS 121060</name>
    <dbReference type="NCBI Taxonomy" id="1448322"/>
    <lineage>
        <taxon>Eukaryota</taxon>
        <taxon>Fungi</taxon>
        <taxon>Dikarya</taxon>
        <taxon>Ascomycota</taxon>
        <taxon>Pezizomycotina</taxon>
        <taxon>Eurotiomycetes</taxon>
        <taxon>Eurotiomycetidae</taxon>
        <taxon>Eurotiales</taxon>
        <taxon>Aspergillaceae</taxon>
        <taxon>Aspergillus</taxon>
        <taxon>Aspergillus subgen. Circumdati</taxon>
    </lineage>
</organism>
<reference evidence="1" key="1">
    <citation type="submission" date="2018-02" db="EMBL/GenBank/DDBJ databases">
        <title>The genomes of Aspergillus section Nigri reveals drivers in fungal speciation.</title>
        <authorList>
            <consortium name="DOE Joint Genome Institute"/>
            <person name="Vesth T.C."/>
            <person name="Nybo J."/>
            <person name="Theobald S."/>
            <person name="Brandl J."/>
            <person name="Frisvad J.C."/>
            <person name="Nielsen K.F."/>
            <person name="Lyhne E.K."/>
            <person name="Kogle M.E."/>
            <person name="Kuo A."/>
            <person name="Riley R."/>
            <person name="Clum A."/>
            <person name="Nolan M."/>
            <person name="Lipzen A."/>
            <person name="Salamov A."/>
            <person name="Henrissat B."/>
            <person name="Wiebenga A."/>
            <person name="De vries R.P."/>
            <person name="Grigoriev I.V."/>
            <person name="Mortensen U.H."/>
            <person name="Andersen M.R."/>
            <person name="Baker S.E."/>
        </authorList>
    </citation>
    <scope>NUCLEOTIDE SEQUENCE</scope>
    <source>
        <strain evidence="1">CBS 121060</strain>
    </source>
</reference>
<proteinExistence type="predicted"/>
<gene>
    <name evidence="1" type="ORF">BO66DRAFT_104207</name>
</gene>
<keyword evidence="2" id="KW-1185">Reference proteome</keyword>
<name>A0ACD1H787_9EURO</name>
<accession>A0ACD1H787</accession>